<evidence type="ECO:0000256" key="8">
    <source>
        <dbReference type="SAM" id="Phobius"/>
    </source>
</evidence>
<keyword evidence="5 8" id="KW-0812">Transmembrane</keyword>
<comment type="similarity">
    <text evidence="2">Belongs to the major facilitator superfamily.</text>
</comment>
<dbReference type="PANTHER" id="PTHR43271:SF1">
    <property type="entry name" value="INNER MEMBRANE TRANSPORT PROTEIN YNFM"/>
    <property type="match status" value="1"/>
</dbReference>
<dbReference type="EMBL" id="JAUEDK010000002">
    <property type="protein sequence ID" value="MDN0073620.1"/>
    <property type="molecule type" value="Genomic_DNA"/>
</dbReference>
<dbReference type="RefSeq" id="WP_289828149.1">
    <property type="nucleotide sequence ID" value="NZ_JAUEDK010000002.1"/>
</dbReference>
<proteinExistence type="inferred from homology"/>
<dbReference type="InterPro" id="IPR036259">
    <property type="entry name" value="MFS_trans_sf"/>
</dbReference>
<evidence type="ECO:0000259" key="9">
    <source>
        <dbReference type="PROSITE" id="PS50850"/>
    </source>
</evidence>
<accession>A0ABT7XIK7</accession>
<dbReference type="Proteomes" id="UP001168540">
    <property type="component" value="Unassembled WGS sequence"/>
</dbReference>
<sequence length="410" mass="43710">MNAPLVSGRIRAGTPEYRRTNIALFLGGFSTFWLLYWVQPLLPLFARVFGLSPAASSVALSASTGGMALALLPASFLSDRFGRKPVMCVAMLLAAVLTVLTAEAPSFASLLVLRTLSGIVLAGLPAVAMAYLAEEIDPESLGSSMGLYIAGTALGGMSGRLVTSLVADLTSWRVAGTLVGSVGLLAALVFWRNLPASRHFVSRELPLSASGRQSLWQSVRDQFGDAGLPWLFVVGFLLMGCFVSLYNYIGFRLEAAPFGLRDSTIGAIFTLYLVGTFASTWSGRLADRIGRRHVLWGMKALMLTGLLLTLANWLPLVIVGIGLFTFAFFGGHTVASSWVGRRAGSAKALAASLYLSCYYLGSSLVGSLSGLFWAHDQWTGVCLALAAIVLLSLAVALRLRRLPAKVFETL</sequence>
<evidence type="ECO:0000313" key="11">
    <source>
        <dbReference type="Proteomes" id="UP001168540"/>
    </source>
</evidence>
<evidence type="ECO:0000313" key="10">
    <source>
        <dbReference type="EMBL" id="MDN0073620.1"/>
    </source>
</evidence>
<feature type="transmembrane region" description="Helical" evidence="8">
    <location>
        <begin position="263"/>
        <end position="281"/>
    </location>
</feature>
<dbReference type="SUPFAM" id="SSF103473">
    <property type="entry name" value="MFS general substrate transporter"/>
    <property type="match status" value="1"/>
</dbReference>
<dbReference type="InterPro" id="IPR011701">
    <property type="entry name" value="MFS"/>
</dbReference>
<comment type="subcellular location">
    <subcellularLocation>
        <location evidence="1">Cell membrane</location>
        <topology evidence="1">Multi-pass membrane protein</topology>
    </subcellularLocation>
</comment>
<evidence type="ECO:0000256" key="6">
    <source>
        <dbReference type="ARBA" id="ARBA00022989"/>
    </source>
</evidence>
<evidence type="ECO:0000256" key="5">
    <source>
        <dbReference type="ARBA" id="ARBA00022692"/>
    </source>
</evidence>
<evidence type="ECO:0000256" key="4">
    <source>
        <dbReference type="ARBA" id="ARBA00022475"/>
    </source>
</evidence>
<feature type="transmembrane region" description="Helical" evidence="8">
    <location>
        <begin position="111"/>
        <end position="133"/>
    </location>
</feature>
<dbReference type="CDD" id="cd17324">
    <property type="entry name" value="MFS_NepI_like"/>
    <property type="match status" value="1"/>
</dbReference>
<dbReference type="InterPro" id="IPR020846">
    <property type="entry name" value="MFS_dom"/>
</dbReference>
<reference evidence="10" key="1">
    <citation type="submission" date="2023-06" db="EMBL/GenBank/DDBJ databases">
        <authorList>
            <person name="Zhang S."/>
        </authorList>
    </citation>
    <scope>NUCLEOTIDE SEQUENCE</scope>
    <source>
        <strain evidence="10">SG2303</strain>
    </source>
</reference>
<feature type="transmembrane region" description="Helical" evidence="8">
    <location>
        <begin position="293"/>
        <end position="311"/>
    </location>
</feature>
<evidence type="ECO:0000256" key="3">
    <source>
        <dbReference type="ARBA" id="ARBA00022448"/>
    </source>
</evidence>
<keyword evidence="6 8" id="KW-1133">Transmembrane helix</keyword>
<dbReference type="PROSITE" id="PS50850">
    <property type="entry name" value="MFS"/>
    <property type="match status" value="1"/>
</dbReference>
<feature type="transmembrane region" description="Helical" evidence="8">
    <location>
        <begin position="317"/>
        <end position="339"/>
    </location>
</feature>
<evidence type="ECO:0000256" key="2">
    <source>
        <dbReference type="ARBA" id="ARBA00008335"/>
    </source>
</evidence>
<feature type="transmembrane region" description="Helical" evidence="8">
    <location>
        <begin position="86"/>
        <end position="105"/>
    </location>
</feature>
<keyword evidence="11" id="KW-1185">Reference proteome</keyword>
<feature type="transmembrane region" description="Helical" evidence="8">
    <location>
        <begin position="230"/>
        <end position="251"/>
    </location>
</feature>
<organism evidence="10 11">
    <name type="scientific">Crenobacter oryzisoli</name>
    <dbReference type="NCBI Taxonomy" id="3056844"/>
    <lineage>
        <taxon>Bacteria</taxon>
        <taxon>Pseudomonadati</taxon>
        <taxon>Pseudomonadota</taxon>
        <taxon>Betaproteobacteria</taxon>
        <taxon>Neisseriales</taxon>
        <taxon>Neisseriaceae</taxon>
        <taxon>Crenobacter</taxon>
    </lineage>
</organism>
<comment type="caution">
    <text evidence="10">The sequence shown here is derived from an EMBL/GenBank/DDBJ whole genome shotgun (WGS) entry which is preliminary data.</text>
</comment>
<feature type="transmembrane region" description="Helical" evidence="8">
    <location>
        <begin position="21"/>
        <end position="39"/>
    </location>
</feature>
<feature type="domain" description="Major facilitator superfamily (MFS) profile" evidence="9">
    <location>
        <begin position="16"/>
        <end position="404"/>
    </location>
</feature>
<keyword evidence="7 8" id="KW-0472">Membrane</keyword>
<keyword evidence="4" id="KW-1003">Cell membrane</keyword>
<name>A0ABT7XIK7_9NEIS</name>
<dbReference type="InterPro" id="IPR005829">
    <property type="entry name" value="Sugar_transporter_CS"/>
</dbReference>
<feature type="transmembrane region" description="Helical" evidence="8">
    <location>
        <begin position="378"/>
        <end position="397"/>
    </location>
</feature>
<dbReference type="Pfam" id="PF07690">
    <property type="entry name" value="MFS_1"/>
    <property type="match status" value="2"/>
</dbReference>
<dbReference type="Gene3D" id="1.20.1250.20">
    <property type="entry name" value="MFS general substrate transporter like domains"/>
    <property type="match status" value="1"/>
</dbReference>
<evidence type="ECO:0000256" key="7">
    <source>
        <dbReference type="ARBA" id="ARBA00023136"/>
    </source>
</evidence>
<dbReference type="PANTHER" id="PTHR43271">
    <property type="entry name" value="BLL2771 PROTEIN"/>
    <property type="match status" value="1"/>
</dbReference>
<feature type="transmembrane region" description="Helical" evidence="8">
    <location>
        <begin position="51"/>
        <end position="74"/>
    </location>
</feature>
<gene>
    <name evidence="10" type="ORF">QU481_01765</name>
</gene>
<feature type="transmembrane region" description="Helical" evidence="8">
    <location>
        <begin position="172"/>
        <end position="191"/>
    </location>
</feature>
<keyword evidence="3" id="KW-0813">Transport</keyword>
<feature type="transmembrane region" description="Helical" evidence="8">
    <location>
        <begin position="145"/>
        <end position="166"/>
    </location>
</feature>
<dbReference type="PROSITE" id="PS00216">
    <property type="entry name" value="SUGAR_TRANSPORT_1"/>
    <property type="match status" value="2"/>
</dbReference>
<protein>
    <submittedName>
        <fullName evidence="10">MFS transporter</fullName>
    </submittedName>
</protein>
<feature type="transmembrane region" description="Helical" evidence="8">
    <location>
        <begin position="351"/>
        <end position="372"/>
    </location>
</feature>
<evidence type="ECO:0000256" key="1">
    <source>
        <dbReference type="ARBA" id="ARBA00004651"/>
    </source>
</evidence>